<feature type="region of interest" description="Disordered" evidence="1">
    <location>
        <begin position="32"/>
        <end position="54"/>
    </location>
</feature>
<feature type="compositionally biased region" description="Low complexity" evidence="1">
    <location>
        <begin position="489"/>
        <end position="499"/>
    </location>
</feature>
<dbReference type="InterPro" id="IPR042403">
    <property type="entry name" value="Spt21/Ams2"/>
</dbReference>
<organism evidence="2 3">
    <name type="scientific">Mycena belliarum</name>
    <dbReference type="NCBI Taxonomy" id="1033014"/>
    <lineage>
        <taxon>Eukaryota</taxon>
        <taxon>Fungi</taxon>
        <taxon>Dikarya</taxon>
        <taxon>Basidiomycota</taxon>
        <taxon>Agaricomycotina</taxon>
        <taxon>Agaricomycetes</taxon>
        <taxon>Agaricomycetidae</taxon>
        <taxon>Agaricales</taxon>
        <taxon>Marasmiineae</taxon>
        <taxon>Mycenaceae</taxon>
        <taxon>Mycena</taxon>
    </lineage>
</organism>
<feature type="compositionally biased region" description="Polar residues" evidence="1">
    <location>
        <begin position="443"/>
        <end position="475"/>
    </location>
</feature>
<dbReference type="AlphaFoldDB" id="A0AAD6TWG1"/>
<reference evidence="2" key="1">
    <citation type="submission" date="2023-03" db="EMBL/GenBank/DDBJ databases">
        <title>Massive genome expansion in bonnet fungi (Mycena s.s.) driven by repeated elements and novel gene families across ecological guilds.</title>
        <authorList>
            <consortium name="Lawrence Berkeley National Laboratory"/>
            <person name="Harder C.B."/>
            <person name="Miyauchi S."/>
            <person name="Viragh M."/>
            <person name="Kuo A."/>
            <person name="Thoen E."/>
            <person name="Andreopoulos B."/>
            <person name="Lu D."/>
            <person name="Skrede I."/>
            <person name="Drula E."/>
            <person name="Henrissat B."/>
            <person name="Morin E."/>
            <person name="Kohler A."/>
            <person name="Barry K."/>
            <person name="LaButti K."/>
            <person name="Morin E."/>
            <person name="Salamov A."/>
            <person name="Lipzen A."/>
            <person name="Mereny Z."/>
            <person name="Hegedus B."/>
            <person name="Baldrian P."/>
            <person name="Stursova M."/>
            <person name="Weitz H."/>
            <person name="Taylor A."/>
            <person name="Grigoriev I.V."/>
            <person name="Nagy L.G."/>
            <person name="Martin F."/>
            <person name="Kauserud H."/>
        </authorList>
    </citation>
    <scope>NUCLEOTIDE SEQUENCE</scope>
    <source>
        <strain evidence="2">CBHHK173m</strain>
    </source>
</reference>
<name>A0AAD6TWG1_9AGAR</name>
<feature type="compositionally biased region" description="Polar residues" evidence="1">
    <location>
        <begin position="617"/>
        <end position="628"/>
    </location>
</feature>
<sequence length="922" mass="99301">MSCDKLPLRILYSLNGSPQYILARSPGPVPVHFIPPQGNSGASSSRSTAPPSPSYASASLKTCLNTICRSSPEIIQDRTRDFTVYLLDPLETDCAPAQVHISHSNRPVPDVPEARVAVGLGLMSWALSAEETDAIAVAGTVKVSGIGQKMLEVIFSLRETVPMEKASLPDALRSWGQPASSSSQRSRSKRKSRAQPMKPPPIPVTDSDRLLLAAPNSYIGPERRPVGRPWRHRPPNNEQDEVVIVDGPSPASNNDRAVQDFIALIKALSPEVQRNKALGNVLGLVHGPDGTAAQPPAELANAMTLFSDLQRAPRPTHQPSSDGSQPFSQHRRRVSSTDDEIVVLNKENVNPTVFRRRAERDKADSKLSGSVEPTGSAALSSVPPSNTTSQIQTEVSRLVPSTNQPPRRKRTLSEFMEEHESAREKEKAQKKAQYYRQPERSMSMDSLRQAASTAISTTNMTQDAPGTISSSSSPGKQHAALVPPKPKLRSSASASSPVRPARKKYVVPTWARTETATQPRLSERVIHAAKLKEQEEAQRKKEARRKPAREEKGRLKDGKNSKAESTEKQPSARVSPPMTGQSGKAVLPPLMAASGEFPMFNGAVKRTPADHSEFVRTTHSPSRATSLNCPPRTPPRKCRANLIATPDAPDSLFTPASGSWEAEVLNSGRAPMSPSSRKASTPGDDKPQIETDPDSDDDLLGQELDSAFDDFDFPPSSLPIASSEADADPEVEPVSCSSQDYDSDESDDDAGPPKQHWVGLPPSSPPPPSSPYLTGGQMDDEDVEEVPLATSDGADLGPESETLNSPDTEATNYSVEELGKLLNIDGLADFFPSSTDIADTALLFEQFTNHIPSSDDSSQTVADWGSTAANPEFDLSEFWESVRPLVQGTTSESDDPGLSDMGSIDPAKLAGDVHALFSGCLV</sequence>
<feature type="region of interest" description="Disordered" evidence="1">
    <location>
        <begin position="611"/>
        <end position="808"/>
    </location>
</feature>
<feature type="compositionally biased region" description="Basic and acidic residues" evidence="1">
    <location>
        <begin position="521"/>
        <end position="540"/>
    </location>
</feature>
<gene>
    <name evidence="2" type="ORF">B0H15DRAFT_575515</name>
</gene>
<accession>A0AAD6TWG1</accession>
<evidence type="ECO:0000313" key="2">
    <source>
        <dbReference type="EMBL" id="KAJ7076891.1"/>
    </source>
</evidence>
<feature type="compositionally biased region" description="Acidic residues" evidence="1">
    <location>
        <begin position="691"/>
        <end position="712"/>
    </location>
</feature>
<feature type="compositionally biased region" description="Polar residues" evidence="1">
    <location>
        <begin position="367"/>
        <end position="405"/>
    </location>
</feature>
<dbReference type="EMBL" id="JARJCN010000077">
    <property type="protein sequence ID" value="KAJ7076891.1"/>
    <property type="molecule type" value="Genomic_DNA"/>
</dbReference>
<evidence type="ECO:0000256" key="1">
    <source>
        <dbReference type="SAM" id="MobiDB-lite"/>
    </source>
</evidence>
<protein>
    <submittedName>
        <fullName evidence="2">Uncharacterized protein</fullName>
    </submittedName>
</protein>
<feature type="compositionally biased region" description="Basic and acidic residues" evidence="1">
    <location>
        <begin position="356"/>
        <end position="365"/>
    </location>
</feature>
<feature type="region of interest" description="Disordered" evidence="1">
    <location>
        <begin position="311"/>
        <end position="585"/>
    </location>
</feature>
<dbReference type="PANTHER" id="PTHR39147">
    <property type="entry name" value="PROTEIN SPT21"/>
    <property type="match status" value="1"/>
</dbReference>
<dbReference type="GO" id="GO:0000183">
    <property type="term" value="P:rDNA heterochromatin formation"/>
    <property type="evidence" value="ECO:0007669"/>
    <property type="project" value="TreeGrafter"/>
</dbReference>
<dbReference type="GO" id="GO:0006357">
    <property type="term" value="P:regulation of transcription by RNA polymerase II"/>
    <property type="evidence" value="ECO:0007669"/>
    <property type="project" value="TreeGrafter"/>
</dbReference>
<feature type="compositionally biased region" description="Acidic residues" evidence="1">
    <location>
        <begin position="741"/>
        <end position="750"/>
    </location>
</feature>
<evidence type="ECO:0000313" key="3">
    <source>
        <dbReference type="Proteomes" id="UP001222325"/>
    </source>
</evidence>
<comment type="caution">
    <text evidence="2">The sequence shown here is derived from an EMBL/GenBank/DDBJ whole genome shotgun (WGS) entry which is preliminary data.</text>
</comment>
<feature type="compositionally biased region" description="Low complexity" evidence="1">
    <location>
        <begin position="40"/>
        <end position="54"/>
    </location>
</feature>
<dbReference type="Proteomes" id="UP001222325">
    <property type="component" value="Unassembled WGS sequence"/>
</dbReference>
<feature type="compositionally biased region" description="Polar residues" evidence="1">
    <location>
        <begin position="317"/>
        <end position="328"/>
    </location>
</feature>
<keyword evidence="3" id="KW-1185">Reference proteome</keyword>
<feature type="region of interest" description="Disordered" evidence="1">
    <location>
        <begin position="168"/>
        <end position="238"/>
    </location>
</feature>
<feature type="compositionally biased region" description="Basic and acidic residues" evidence="1">
    <location>
        <begin position="416"/>
        <end position="429"/>
    </location>
</feature>
<dbReference type="GO" id="GO:0030466">
    <property type="term" value="P:silent mating-type cassette heterochromatin formation"/>
    <property type="evidence" value="ECO:0007669"/>
    <property type="project" value="TreeGrafter"/>
</dbReference>
<feature type="compositionally biased region" description="Basic and acidic residues" evidence="1">
    <location>
        <begin position="548"/>
        <end position="567"/>
    </location>
</feature>
<dbReference type="PANTHER" id="PTHR39147:SF1">
    <property type="entry name" value="PROTEIN SPT21"/>
    <property type="match status" value="1"/>
</dbReference>
<proteinExistence type="predicted"/>